<dbReference type="InterPro" id="IPR051610">
    <property type="entry name" value="GPI/OXD"/>
</dbReference>
<dbReference type="CDD" id="cd02224">
    <property type="entry name" value="cupin_SPO2919-like"/>
    <property type="match status" value="1"/>
</dbReference>
<dbReference type="PANTHER" id="PTHR35848:SF9">
    <property type="entry name" value="SLL1358 PROTEIN"/>
    <property type="match status" value="1"/>
</dbReference>
<comment type="caution">
    <text evidence="3">The sequence shown here is derived from an EMBL/GenBank/DDBJ whole genome shotgun (WGS) entry which is preliminary data.</text>
</comment>
<keyword evidence="1" id="KW-0479">Metal-binding</keyword>
<proteinExistence type="predicted"/>
<name>A0ABX1CRP0_9SPHN</name>
<evidence type="ECO:0000256" key="1">
    <source>
        <dbReference type="ARBA" id="ARBA00022723"/>
    </source>
</evidence>
<dbReference type="PANTHER" id="PTHR35848">
    <property type="entry name" value="OXALATE-BINDING PROTEIN"/>
    <property type="match status" value="1"/>
</dbReference>
<dbReference type="InterPro" id="IPR014710">
    <property type="entry name" value="RmlC-like_jellyroll"/>
</dbReference>
<keyword evidence="4" id="KW-1185">Reference proteome</keyword>
<evidence type="ECO:0000313" key="3">
    <source>
        <dbReference type="EMBL" id="NJR79323.1"/>
    </source>
</evidence>
<dbReference type="Gene3D" id="2.60.120.10">
    <property type="entry name" value="Jelly Rolls"/>
    <property type="match status" value="1"/>
</dbReference>
<organism evidence="3 4">
    <name type="scientific">Sphingomonas corticis</name>
    <dbReference type="NCBI Taxonomy" id="2722791"/>
    <lineage>
        <taxon>Bacteria</taxon>
        <taxon>Pseudomonadati</taxon>
        <taxon>Pseudomonadota</taxon>
        <taxon>Alphaproteobacteria</taxon>
        <taxon>Sphingomonadales</taxon>
        <taxon>Sphingomonadaceae</taxon>
        <taxon>Sphingomonas</taxon>
    </lineage>
</organism>
<dbReference type="InterPro" id="IPR011051">
    <property type="entry name" value="RmlC_Cupin_sf"/>
</dbReference>
<feature type="domain" description="Cupin type-2" evidence="2">
    <location>
        <begin position="46"/>
        <end position="117"/>
    </location>
</feature>
<protein>
    <submittedName>
        <fullName evidence="3">Cupin domain-containing protein</fullName>
    </submittedName>
</protein>
<dbReference type="SUPFAM" id="SSF51182">
    <property type="entry name" value="RmlC-like cupins"/>
    <property type="match status" value="1"/>
</dbReference>
<dbReference type="Proteomes" id="UP000732399">
    <property type="component" value="Unassembled WGS sequence"/>
</dbReference>
<reference evidence="3 4" key="1">
    <citation type="submission" date="2020-03" db="EMBL/GenBank/DDBJ databases">
        <authorList>
            <person name="Wang L."/>
            <person name="He N."/>
            <person name="Li Y."/>
            <person name="Fang Y."/>
            <person name="Zhang F."/>
        </authorList>
    </citation>
    <scope>NUCLEOTIDE SEQUENCE [LARGE SCALE GENOMIC DNA]</scope>
    <source>
        <strain evidence="3 4">36D10-4-7</strain>
    </source>
</reference>
<dbReference type="RefSeq" id="WP_168134859.1">
    <property type="nucleotide sequence ID" value="NZ_JAAVJH010000006.1"/>
</dbReference>
<evidence type="ECO:0000313" key="4">
    <source>
        <dbReference type="Proteomes" id="UP000732399"/>
    </source>
</evidence>
<gene>
    <name evidence="3" type="ORF">HBH26_12080</name>
</gene>
<sequence length="143" mass="15379">MPKLDLDAIGHEPASDYPEPFRAAAAGRLVRVLSEAAGLTDLVATHVTVPPGGWSSQRHWHEAEDEIVVVLAGEGTLVDDHGRHPLRAGDVAAFRKGDGNAHHIVNEGDAPVMLFAVSLPERGRVHYPDIGMGWTPEGEMEPE</sequence>
<dbReference type="Pfam" id="PF07883">
    <property type="entry name" value="Cupin_2"/>
    <property type="match status" value="1"/>
</dbReference>
<accession>A0ABX1CRP0</accession>
<dbReference type="InterPro" id="IPR013096">
    <property type="entry name" value="Cupin_2"/>
</dbReference>
<dbReference type="EMBL" id="JAAVJH010000006">
    <property type="protein sequence ID" value="NJR79323.1"/>
    <property type="molecule type" value="Genomic_DNA"/>
</dbReference>
<evidence type="ECO:0000259" key="2">
    <source>
        <dbReference type="Pfam" id="PF07883"/>
    </source>
</evidence>